<evidence type="ECO:0000256" key="7">
    <source>
        <dbReference type="SAM" id="Phobius"/>
    </source>
</evidence>
<keyword evidence="6" id="KW-0539">Nucleus</keyword>
<keyword evidence="7" id="KW-0812">Transmembrane</keyword>
<evidence type="ECO:0000256" key="2">
    <source>
        <dbReference type="ARBA" id="ARBA00022833"/>
    </source>
</evidence>
<evidence type="ECO:0000256" key="5">
    <source>
        <dbReference type="ARBA" id="ARBA00023163"/>
    </source>
</evidence>
<proteinExistence type="predicted"/>
<evidence type="ECO:0000256" key="1">
    <source>
        <dbReference type="ARBA" id="ARBA00022723"/>
    </source>
</evidence>
<keyword evidence="7" id="KW-1133">Transmembrane helix</keyword>
<dbReference type="InterPro" id="IPR051615">
    <property type="entry name" value="Transcr_Regulatory_Elem"/>
</dbReference>
<keyword evidence="4" id="KW-0238">DNA-binding</keyword>
<evidence type="ECO:0000313" key="9">
    <source>
        <dbReference type="Proteomes" id="UP000663840"/>
    </source>
</evidence>
<dbReference type="AlphaFoldDB" id="A0A8H3CLC8"/>
<keyword evidence="2" id="KW-0862">Zinc</keyword>
<dbReference type="PANTHER" id="PTHR31313">
    <property type="entry name" value="TY1 ENHANCER ACTIVATOR"/>
    <property type="match status" value="1"/>
</dbReference>
<evidence type="ECO:0000256" key="6">
    <source>
        <dbReference type="ARBA" id="ARBA00023242"/>
    </source>
</evidence>
<keyword evidence="5" id="KW-0804">Transcription</keyword>
<organism evidence="8 9">
    <name type="scientific">Rhizoctonia solani</name>
    <dbReference type="NCBI Taxonomy" id="456999"/>
    <lineage>
        <taxon>Eukaryota</taxon>
        <taxon>Fungi</taxon>
        <taxon>Dikarya</taxon>
        <taxon>Basidiomycota</taxon>
        <taxon>Agaricomycotina</taxon>
        <taxon>Agaricomycetes</taxon>
        <taxon>Cantharellales</taxon>
        <taxon>Ceratobasidiaceae</taxon>
        <taxon>Rhizoctonia</taxon>
    </lineage>
</organism>
<gene>
    <name evidence="8" type="ORF">RDB_LOCUS143988</name>
</gene>
<dbReference type="GO" id="GO:0003677">
    <property type="term" value="F:DNA binding"/>
    <property type="evidence" value="ECO:0007669"/>
    <property type="project" value="UniProtKB-KW"/>
</dbReference>
<dbReference type="EMBL" id="CAJMWR010004180">
    <property type="protein sequence ID" value="CAE6487988.1"/>
    <property type="molecule type" value="Genomic_DNA"/>
</dbReference>
<feature type="transmembrane region" description="Helical" evidence="7">
    <location>
        <begin position="32"/>
        <end position="52"/>
    </location>
</feature>
<sequence length="167" mass="19105">DTSFVADLQLELDSWRNSLPDSLFSRQDIAPAHSHILCLHILYWLITLRLYFPVYRQARSDGQDSKPDIEDRFIKLCNRATEELLQLFSEFDKRYSSKYLPRSLLQAIVICGDALILERDQASKEAPKVRDNGQEGIELCICTLQVAGETWPHAANLALRLQARAAM</sequence>
<evidence type="ECO:0000256" key="4">
    <source>
        <dbReference type="ARBA" id="ARBA00023125"/>
    </source>
</evidence>
<feature type="non-terminal residue" evidence="8">
    <location>
        <position position="167"/>
    </location>
</feature>
<accession>A0A8H3CLC8</accession>
<keyword evidence="3" id="KW-0805">Transcription regulation</keyword>
<dbReference type="PANTHER" id="PTHR31313:SF81">
    <property type="entry name" value="TY1 ENHANCER ACTIVATOR"/>
    <property type="match status" value="1"/>
</dbReference>
<dbReference type="Proteomes" id="UP000663840">
    <property type="component" value="Unassembled WGS sequence"/>
</dbReference>
<evidence type="ECO:0000256" key="3">
    <source>
        <dbReference type="ARBA" id="ARBA00023015"/>
    </source>
</evidence>
<reference evidence="8" key="1">
    <citation type="submission" date="2021-01" db="EMBL/GenBank/DDBJ databases">
        <authorList>
            <person name="Kaushik A."/>
        </authorList>
    </citation>
    <scope>NUCLEOTIDE SEQUENCE</scope>
    <source>
        <strain evidence="8">AG1-1A</strain>
    </source>
</reference>
<protein>
    <submittedName>
        <fullName evidence="8">Uncharacterized protein</fullName>
    </submittedName>
</protein>
<dbReference type="CDD" id="cd12148">
    <property type="entry name" value="fungal_TF_MHR"/>
    <property type="match status" value="1"/>
</dbReference>
<keyword evidence="1" id="KW-0479">Metal-binding</keyword>
<name>A0A8H3CLC8_9AGAM</name>
<keyword evidence="7" id="KW-0472">Membrane</keyword>
<comment type="caution">
    <text evidence="8">The sequence shown here is derived from an EMBL/GenBank/DDBJ whole genome shotgun (WGS) entry which is preliminary data.</text>
</comment>
<dbReference type="GO" id="GO:0046872">
    <property type="term" value="F:metal ion binding"/>
    <property type="evidence" value="ECO:0007669"/>
    <property type="project" value="UniProtKB-KW"/>
</dbReference>
<evidence type="ECO:0000313" key="8">
    <source>
        <dbReference type="EMBL" id="CAE6487988.1"/>
    </source>
</evidence>